<protein>
    <submittedName>
        <fullName evidence="1">Uncharacterized protein</fullName>
    </submittedName>
</protein>
<name>A0ACC3BKY3_PYRYE</name>
<comment type="caution">
    <text evidence="1">The sequence shown here is derived from an EMBL/GenBank/DDBJ whole genome shotgun (WGS) entry which is preliminary data.</text>
</comment>
<gene>
    <name evidence="1" type="ORF">I4F81_001015</name>
</gene>
<evidence type="ECO:0000313" key="1">
    <source>
        <dbReference type="EMBL" id="KAK1858410.1"/>
    </source>
</evidence>
<organism evidence="1 2">
    <name type="scientific">Pyropia yezoensis</name>
    <name type="common">Susabi-nori</name>
    <name type="synonym">Porphyra yezoensis</name>
    <dbReference type="NCBI Taxonomy" id="2788"/>
    <lineage>
        <taxon>Eukaryota</taxon>
        <taxon>Rhodophyta</taxon>
        <taxon>Bangiophyceae</taxon>
        <taxon>Bangiales</taxon>
        <taxon>Bangiaceae</taxon>
        <taxon>Pyropia</taxon>
    </lineage>
</organism>
<sequence length="230" mass="24231">MRAPRGRVWATAGVVVALLAAVPWLATAGGGGLAVPAGDPDGPGARRGGPVDGSAAGGGLLAASARRLMADNVADRYSLTELIPGATPWGGTCPSSLALDRPVIVPRTEPEDQVRFPATSITRDGTGCEGGSLLVIRTLMLFNEEYMAGHDRRDAILLFNGTSWMRNWLEWSDSVGIHVDSWSCGNIPWWDNRTVMLFGDQHPAPSLPAGLLYSWETVTPRGSDAPGGDS</sequence>
<reference evidence="1" key="1">
    <citation type="submission" date="2019-11" db="EMBL/GenBank/DDBJ databases">
        <title>Nori genome reveals adaptations in red seaweeds to the harsh intertidal environment.</title>
        <authorList>
            <person name="Wang D."/>
            <person name="Mao Y."/>
        </authorList>
    </citation>
    <scope>NUCLEOTIDE SEQUENCE</scope>
    <source>
        <tissue evidence="1">Gametophyte</tissue>
    </source>
</reference>
<proteinExistence type="predicted"/>
<dbReference type="Proteomes" id="UP000798662">
    <property type="component" value="Chromosome 1"/>
</dbReference>
<evidence type="ECO:0000313" key="2">
    <source>
        <dbReference type="Proteomes" id="UP000798662"/>
    </source>
</evidence>
<dbReference type="EMBL" id="CM020618">
    <property type="protein sequence ID" value="KAK1858410.1"/>
    <property type="molecule type" value="Genomic_DNA"/>
</dbReference>
<accession>A0ACC3BKY3</accession>
<keyword evidence="2" id="KW-1185">Reference proteome</keyword>